<reference evidence="12" key="1">
    <citation type="submission" date="2019-12" db="EMBL/GenBank/DDBJ databases">
        <authorList>
            <person name="Scholes J."/>
        </authorList>
    </citation>
    <scope>NUCLEOTIDE SEQUENCE</scope>
</reference>
<evidence type="ECO:0000256" key="8">
    <source>
        <dbReference type="ARBA" id="ARBA00023027"/>
    </source>
</evidence>
<gene>
    <name evidence="12" type="ORF">SHERM_21269</name>
</gene>
<feature type="domain" description="CN hydrolase" evidence="11">
    <location>
        <begin position="4"/>
        <end position="274"/>
    </location>
</feature>
<dbReference type="GO" id="GO:0009435">
    <property type="term" value="P:NAD+ biosynthetic process"/>
    <property type="evidence" value="ECO:0007669"/>
    <property type="project" value="UniProtKB-UniRule"/>
</dbReference>
<dbReference type="Proteomes" id="UP001153555">
    <property type="component" value="Unassembled WGS sequence"/>
</dbReference>
<evidence type="ECO:0000313" key="12">
    <source>
        <dbReference type="EMBL" id="CAA0824310.1"/>
    </source>
</evidence>
<evidence type="ECO:0000256" key="10">
    <source>
        <dbReference type="PIRNR" id="PIRNR006630"/>
    </source>
</evidence>
<dbReference type="InterPro" id="IPR022310">
    <property type="entry name" value="NAD/GMP_synthase"/>
</dbReference>
<evidence type="ECO:0000256" key="3">
    <source>
        <dbReference type="ARBA" id="ARBA00012743"/>
    </source>
</evidence>
<dbReference type="OrthoDB" id="2020662at2759"/>
<evidence type="ECO:0000313" key="13">
    <source>
        <dbReference type="Proteomes" id="UP001153555"/>
    </source>
</evidence>
<dbReference type="GO" id="GO:0003952">
    <property type="term" value="F:NAD+ synthase (glutamine-hydrolyzing) activity"/>
    <property type="evidence" value="ECO:0007669"/>
    <property type="project" value="UniProtKB-UniRule"/>
</dbReference>
<dbReference type="GO" id="GO:0005737">
    <property type="term" value="C:cytoplasm"/>
    <property type="evidence" value="ECO:0007669"/>
    <property type="project" value="InterPro"/>
</dbReference>
<evidence type="ECO:0000256" key="1">
    <source>
        <dbReference type="ARBA" id="ARBA00005188"/>
    </source>
</evidence>
<dbReference type="EC" id="6.3.5.1" evidence="3 10"/>
<comment type="caution">
    <text evidence="12">The sequence shown here is derived from an EMBL/GenBank/DDBJ whole genome shotgun (WGS) entry which is preliminary data.</text>
</comment>
<dbReference type="PANTHER" id="PTHR23090:SF9">
    <property type="entry name" value="GLUTAMINE-DEPENDENT NAD(+) SYNTHETASE"/>
    <property type="match status" value="1"/>
</dbReference>
<evidence type="ECO:0000256" key="6">
    <source>
        <dbReference type="ARBA" id="ARBA00022741"/>
    </source>
</evidence>
<keyword evidence="7 10" id="KW-0067">ATP-binding</keyword>
<dbReference type="PIRSF" id="PIRSF006630">
    <property type="entry name" value="NADS_GAT"/>
    <property type="match status" value="1"/>
</dbReference>
<dbReference type="PANTHER" id="PTHR23090">
    <property type="entry name" value="NH 3 /GLUTAMINE-DEPENDENT NAD + SYNTHETASE"/>
    <property type="match status" value="1"/>
</dbReference>
<dbReference type="AlphaFoldDB" id="A0A9N7N8G0"/>
<dbReference type="Pfam" id="PF02540">
    <property type="entry name" value="NAD_synthase"/>
    <property type="match status" value="1"/>
</dbReference>
<dbReference type="CDD" id="cd00553">
    <property type="entry name" value="NAD_synthase"/>
    <property type="match status" value="1"/>
</dbReference>
<dbReference type="SUPFAM" id="SSF56317">
    <property type="entry name" value="Carbon-nitrogen hydrolase"/>
    <property type="match status" value="1"/>
</dbReference>
<dbReference type="Pfam" id="PF00795">
    <property type="entry name" value="CN_hydrolase"/>
    <property type="match status" value="1"/>
</dbReference>
<evidence type="ECO:0000256" key="9">
    <source>
        <dbReference type="ARBA" id="ARBA00052340"/>
    </source>
</evidence>
<dbReference type="InterPro" id="IPR003694">
    <property type="entry name" value="NAD_synthase"/>
</dbReference>
<dbReference type="HAMAP" id="MF_02090">
    <property type="entry name" value="NadE_glutamine_dep"/>
    <property type="match status" value="1"/>
</dbReference>
<name>A0A9N7N8G0_STRHE</name>
<evidence type="ECO:0000256" key="7">
    <source>
        <dbReference type="ARBA" id="ARBA00022840"/>
    </source>
</evidence>
<dbReference type="PROSITE" id="PS50263">
    <property type="entry name" value="CN_HYDROLASE"/>
    <property type="match status" value="1"/>
</dbReference>
<dbReference type="GO" id="GO:0005524">
    <property type="term" value="F:ATP binding"/>
    <property type="evidence" value="ECO:0007669"/>
    <property type="project" value="UniProtKB-UniRule"/>
</dbReference>
<comment type="similarity">
    <text evidence="2 10">In the C-terminal section; belongs to the NAD synthetase family.</text>
</comment>
<evidence type="ECO:0000256" key="5">
    <source>
        <dbReference type="ARBA" id="ARBA00022598"/>
    </source>
</evidence>
<protein>
    <recommendedName>
        <fullName evidence="4 10">Glutamine-dependent NAD(+) synthetase</fullName>
        <ecNumber evidence="3 10">6.3.5.1</ecNumber>
    </recommendedName>
    <alternativeName>
        <fullName evidence="10">NAD(+) synthase [glutamine-hydrolyzing]</fullName>
    </alternativeName>
</protein>
<dbReference type="FunFam" id="3.40.50.620:FF:000036">
    <property type="entry name" value="Glutamine-dependent NAD(+) synthetase"/>
    <property type="match status" value="1"/>
</dbReference>
<dbReference type="InterPro" id="IPR014445">
    <property type="entry name" value="Gln-dep_NAD_synthase"/>
</dbReference>
<keyword evidence="13" id="KW-1185">Reference proteome</keyword>
<dbReference type="InterPro" id="IPR003010">
    <property type="entry name" value="C-N_Hydrolase"/>
</dbReference>
<sequence>MRLLKVATCNLNQWAMDFDCNMKNIKESILRSKEAGAVIRLGPELEITGYGCEDHFLELDTVNHAWDCLKELLLGDWTDGILCSFGMPVIKGSERYNCQVLCLNRKILLIRPKMWLANDGNYRELRWFTAWKQKEHLEDFLLPSEISDDLSQRTVPFGYGFIQFLDTAVAAEVCEELFSPMAPHAELALNGVEVFMNASGSHHQLRKLDLRMRAFVGATHIRGGVYMYSNHQGCDGGRLYYDGCSCIVVNGDVVAQGSQFSLKDVELVVAQVDLDAVASFRGSISSFQEQASCKKEVPSVLVPHKLCESFKLQMLLSSPIKVHYHLPEEEIAYGPGCWLWDYLRRSGASGFLLPLSGGADSSSVAAIVGSMCQLVVKEILNGDEQIKTDAIRIGHYTDGQFPTDSKEFARRIFYTVFMGSENSSTATRTRAKVLSEEMGSWHLDISIDGVVSALLSLFQTLTGKRPRYKVDGGSNIENLGLQNIQARIRMVLAFMLASLLPWVHNKSGFYLVLGSSNVDEGLRGYLTKYDCSSADINPIGSISKQDLRIFLRWAAVHLGYSSLADIEAAPPTAELEPIRSDYNQLDEVDMGMTYEELSVYGRLRKIFRCGPVSMFKNLCYKWGTKLTPSDIADKVKHFFKYYSINRHKMTVLTPSYHAESYSPEDNRFDLRQFLYNSRWPYQFRKIDELVHDLDGDSVSIAKSSDVATPDGGMGVIAAGAGNPSAGF</sequence>
<organism evidence="12 13">
    <name type="scientific">Striga hermonthica</name>
    <name type="common">Purple witchweed</name>
    <name type="synonym">Buchnera hermonthica</name>
    <dbReference type="NCBI Taxonomy" id="68872"/>
    <lineage>
        <taxon>Eukaryota</taxon>
        <taxon>Viridiplantae</taxon>
        <taxon>Streptophyta</taxon>
        <taxon>Embryophyta</taxon>
        <taxon>Tracheophyta</taxon>
        <taxon>Spermatophyta</taxon>
        <taxon>Magnoliopsida</taxon>
        <taxon>eudicotyledons</taxon>
        <taxon>Gunneridae</taxon>
        <taxon>Pentapetalae</taxon>
        <taxon>asterids</taxon>
        <taxon>lamiids</taxon>
        <taxon>Lamiales</taxon>
        <taxon>Orobanchaceae</taxon>
        <taxon>Buchnereae</taxon>
        <taxon>Striga</taxon>
    </lineage>
</organism>
<keyword evidence="5 10" id="KW-0436">Ligase</keyword>
<evidence type="ECO:0000256" key="2">
    <source>
        <dbReference type="ARBA" id="ARBA00007145"/>
    </source>
</evidence>
<dbReference type="Gene3D" id="3.60.110.10">
    <property type="entry name" value="Carbon-nitrogen hydrolase"/>
    <property type="match status" value="1"/>
</dbReference>
<dbReference type="InterPro" id="IPR014729">
    <property type="entry name" value="Rossmann-like_a/b/a_fold"/>
</dbReference>
<evidence type="ECO:0000259" key="11">
    <source>
        <dbReference type="PROSITE" id="PS50263"/>
    </source>
</evidence>
<keyword evidence="6 10" id="KW-0547">Nucleotide-binding</keyword>
<dbReference type="CDD" id="cd07570">
    <property type="entry name" value="GAT_Gln-NAD-synth"/>
    <property type="match status" value="1"/>
</dbReference>
<keyword evidence="8 10" id="KW-0520">NAD</keyword>
<dbReference type="InterPro" id="IPR036526">
    <property type="entry name" value="C-N_Hydrolase_sf"/>
</dbReference>
<proteinExistence type="inferred from homology"/>
<evidence type="ECO:0000256" key="4">
    <source>
        <dbReference type="ARBA" id="ARBA00017309"/>
    </source>
</evidence>
<accession>A0A9N7N8G0</accession>
<comment type="pathway">
    <text evidence="1 10">Cofactor biosynthesis; NAD(+) biosynthesis; NAD(+) from deamido-NAD(+) (L-Gln route): step 1/1.</text>
</comment>
<dbReference type="FunFam" id="3.60.110.10:FF:000003">
    <property type="entry name" value="Glutamine-dependent NAD(+) synthetase"/>
    <property type="match status" value="1"/>
</dbReference>
<dbReference type="GO" id="GO:0004359">
    <property type="term" value="F:glutaminase activity"/>
    <property type="evidence" value="ECO:0007669"/>
    <property type="project" value="InterPro"/>
</dbReference>
<dbReference type="EMBL" id="CACSLK010024742">
    <property type="protein sequence ID" value="CAA0824310.1"/>
    <property type="molecule type" value="Genomic_DNA"/>
</dbReference>
<comment type="catalytic activity">
    <reaction evidence="9 10">
        <text>deamido-NAD(+) + L-glutamine + ATP + H2O = L-glutamate + AMP + diphosphate + NAD(+) + H(+)</text>
        <dbReference type="Rhea" id="RHEA:24384"/>
        <dbReference type="ChEBI" id="CHEBI:15377"/>
        <dbReference type="ChEBI" id="CHEBI:15378"/>
        <dbReference type="ChEBI" id="CHEBI:29985"/>
        <dbReference type="ChEBI" id="CHEBI:30616"/>
        <dbReference type="ChEBI" id="CHEBI:33019"/>
        <dbReference type="ChEBI" id="CHEBI:57540"/>
        <dbReference type="ChEBI" id="CHEBI:58359"/>
        <dbReference type="ChEBI" id="CHEBI:58437"/>
        <dbReference type="ChEBI" id="CHEBI:456215"/>
        <dbReference type="EC" id="6.3.5.1"/>
    </reaction>
</comment>
<dbReference type="SUPFAM" id="SSF52402">
    <property type="entry name" value="Adenine nucleotide alpha hydrolases-like"/>
    <property type="match status" value="1"/>
</dbReference>
<dbReference type="Gene3D" id="3.40.50.620">
    <property type="entry name" value="HUPs"/>
    <property type="match status" value="1"/>
</dbReference>